<dbReference type="Gene3D" id="3.80.10.10">
    <property type="entry name" value="Ribonuclease Inhibitor"/>
    <property type="match status" value="3"/>
</dbReference>
<feature type="domain" description="TIR" evidence="8">
    <location>
        <begin position="15"/>
        <end position="182"/>
    </location>
</feature>
<comment type="catalytic activity">
    <reaction evidence="7">
        <text>NAD(+) + H2O = ADP-D-ribose + nicotinamide + H(+)</text>
        <dbReference type="Rhea" id="RHEA:16301"/>
        <dbReference type="ChEBI" id="CHEBI:15377"/>
        <dbReference type="ChEBI" id="CHEBI:15378"/>
        <dbReference type="ChEBI" id="CHEBI:17154"/>
        <dbReference type="ChEBI" id="CHEBI:57540"/>
        <dbReference type="ChEBI" id="CHEBI:57967"/>
        <dbReference type="EC" id="3.2.2.6"/>
    </reaction>
    <physiologicalReaction direction="left-to-right" evidence="7">
        <dbReference type="Rhea" id="RHEA:16302"/>
    </physiologicalReaction>
</comment>
<dbReference type="GO" id="GO:0006952">
    <property type="term" value="P:defense response"/>
    <property type="evidence" value="ECO:0007669"/>
    <property type="project" value="InterPro"/>
</dbReference>
<dbReference type="Gene3D" id="3.40.50.10140">
    <property type="entry name" value="Toll/interleukin-1 receptor homology (TIR) domain"/>
    <property type="match status" value="1"/>
</dbReference>
<dbReference type="FunFam" id="3.40.50.10140:FF:000007">
    <property type="entry name" value="Disease resistance protein (TIR-NBS-LRR class)"/>
    <property type="match status" value="1"/>
</dbReference>
<dbReference type="InterPro" id="IPR058546">
    <property type="entry name" value="RPS4B/Roq1-like_LRR"/>
</dbReference>
<evidence type="ECO:0000313" key="9">
    <source>
        <dbReference type="EMBL" id="KAB2602576.1"/>
    </source>
</evidence>
<dbReference type="SUPFAM" id="SSF52200">
    <property type="entry name" value="Toll/Interleukin receptor TIR domain"/>
    <property type="match status" value="1"/>
</dbReference>
<evidence type="ECO:0000256" key="2">
    <source>
        <dbReference type="ARBA" id="ARBA00022614"/>
    </source>
</evidence>
<evidence type="ECO:0000256" key="5">
    <source>
        <dbReference type="ARBA" id="ARBA00022821"/>
    </source>
</evidence>
<dbReference type="PRINTS" id="PR00364">
    <property type="entry name" value="DISEASERSIST"/>
</dbReference>
<evidence type="ECO:0000256" key="6">
    <source>
        <dbReference type="ARBA" id="ARBA00023027"/>
    </source>
</evidence>
<gene>
    <name evidence="9" type="ORF">D8674_003581</name>
</gene>
<reference evidence="9 10" key="3">
    <citation type="submission" date="2019-11" db="EMBL/GenBank/DDBJ databases">
        <title>A de novo genome assembly of a pear dwarfing rootstock.</title>
        <authorList>
            <person name="Wang F."/>
            <person name="Wang J."/>
            <person name="Li S."/>
            <person name="Zhang Y."/>
            <person name="Fang M."/>
            <person name="Ma L."/>
            <person name="Zhao Y."/>
            <person name="Jiang S."/>
        </authorList>
    </citation>
    <scope>NUCLEOTIDE SEQUENCE [LARGE SCALE GENOMIC DNA]</scope>
    <source>
        <strain evidence="9">S2</strain>
        <tissue evidence="9">Leaf</tissue>
    </source>
</reference>
<dbReference type="EMBL" id="SMOL01000695">
    <property type="protein sequence ID" value="KAB2602576.1"/>
    <property type="molecule type" value="Genomic_DNA"/>
</dbReference>
<evidence type="ECO:0000256" key="1">
    <source>
        <dbReference type="ARBA" id="ARBA00011982"/>
    </source>
</evidence>
<dbReference type="EC" id="3.2.2.6" evidence="1"/>
<dbReference type="Pfam" id="PF00931">
    <property type="entry name" value="NB-ARC"/>
    <property type="match status" value="1"/>
</dbReference>
<keyword evidence="3" id="KW-0677">Repeat</keyword>
<dbReference type="OrthoDB" id="1936883at2759"/>
<dbReference type="InterPro" id="IPR045344">
    <property type="entry name" value="C-JID"/>
</dbReference>
<dbReference type="Pfam" id="PF23282">
    <property type="entry name" value="WHD_ROQ1"/>
    <property type="match status" value="1"/>
</dbReference>
<dbReference type="GO" id="GO:0007165">
    <property type="term" value="P:signal transduction"/>
    <property type="evidence" value="ECO:0007669"/>
    <property type="project" value="InterPro"/>
</dbReference>
<reference evidence="10" key="2">
    <citation type="submission" date="2019-10" db="EMBL/GenBank/DDBJ databases">
        <title>A de novo genome assembly of a pear dwarfing rootstock.</title>
        <authorList>
            <person name="Wang F."/>
            <person name="Wang J."/>
            <person name="Li S."/>
            <person name="Zhang Y."/>
            <person name="Fang M."/>
            <person name="Ma L."/>
            <person name="Zhao Y."/>
            <person name="Jiang S."/>
        </authorList>
    </citation>
    <scope>NUCLEOTIDE SEQUENCE [LARGE SCALE GENOMIC DNA]</scope>
</reference>
<dbReference type="InterPro" id="IPR011713">
    <property type="entry name" value="Leu-rich_rpt_3"/>
</dbReference>
<keyword evidence="6" id="KW-0520">NAD</keyword>
<evidence type="ECO:0000256" key="3">
    <source>
        <dbReference type="ARBA" id="ARBA00022737"/>
    </source>
</evidence>
<dbReference type="Proteomes" id="UP000327157">
    <property type="component" value="Chromosome 10"/>
</dbReference>
<dbReference type="InterPro" id="IPR027417">
    <property type="entry name" value="P-loop_NTPase"/>
</dbReference>
<dbReference type="InterPro" id="IPR044974">
    <property type="entry name" value="Disease_R_plants"/>
</dbReference>
<dbReference type="InterPro" id="IPR000157">
    <property type="entry name" value="TIR_dom"/>
</dbReference>
<dbReference type="PANTHER" id="PTHR11017:SF574">
    <property type="entry name" value="ADP-RIBOSYL CYCLASE_CYCLIC ADP-RIBOSE HYDROLASE"/>
    <property type="match status" value="1"/>
</dbReference>
<evidence type="ECO:0000256" key="7">
    <source>
        <dbReference type="ARBA" id="ARBA00047304"/>
    </source>
</evidence>
<dbReference type="Gene3D" id="3.40.50.300">
    <property type="entry name" value="P-loop containing nucleotide triphosphate hydrolases"/>
    <property type="match status" value="1"/>
</dbReference>
<dbReference type="SMART" id="SM00255">
    <property type="entry name" value="TIR"/>
    <property type="match status" value="1"/>
</dbReference>
<sequence>MAASSSSAANNHLHEKYDVFLSFRGEDTRNTFTSHLHAALCRKKIKTYIDDNLERGDEIAPALMEAITKSNLSVIIFSENYAFSTWCLGELVHILRCKEEYGQCVIPIFYSIDPSHVRNQQGTYGAAFSQLEERFQDNIDKVHKWREALTKAANLSGFDNLNKTWTEAYLVDKVVEDILTKLSETLSDDLKGLVGIESRINDIKWLLCNHSLDVLTVGIWGMGGIGKTTLADAVFNRLSRKFEASCFLANMRKESEKHEPNHLRNKLLRKILNDDKLNIDTPSIGSELVKRRLLNTKVLIVLDDVNDSGQLELLVGDQVQFGPGSRIIITTRDRRILKEKVDKIYEVKGLTREEALQLFHLKAFKNNSPGTDYAELLGMVVDYAEGMPLALKILGSSFLHCKSKEDWEAELNKLKKFPSQKIHNVLRLSYDGLEENEKEIFLDIACFYRGSNINFVKRMSDSRGLFAAGIEVLVDMSLIKISSRNCLEMHDLVQEMGRSIVREQCIEEPGKRNRLCIAEDAYHVLKNNTGTAKVQGISFNTLEARELDMSPSAFEKMYNLRVLQICDTKYIYDDKYCKLYLSQGLEFLPSTLSLLRWDGYPLKSLPSKFSPENLVELRMPYSKVEQLWTKEQNLGNLKVIDLSYSTHLTELPDLSKSQNLESMNLYGCTSLVLIPSVFRYLGKLTYLNLGSCWSLNISPGNIEFLSLVGSAMEELPLSFGSNESSPCLILSLSKKLKKCASSNCQLKFSCGGFCPMISSSLGNFSKIPNNITVLDMTGTTIEVFPSSIERFFGLTKLELKDCQRLVSLPTSICKLKSLERLDLSGCSKFEHFPEILEPMGCLTFLGLEGTAIRGLPSSIGCLISLIKIELENCKRLASLPTSICKLKSIYRLSLNGCLEFEYFPEILEPIEHLKYLSLERTAVKKLPLSIGSLVGLETLYLGHCKNLEFVPNGIYNLNCLKYLSFDGCLKLQKLPPFSVGLCSLVELNLSYCSILDITGSIFCLASLRSLYLCGTMIDSIPASIKQALQLRHLYLINCSRIHSLPELPILSCLHAHGCISLKTISRICEEFKFSNCPNLSQNSWSNLMDDTLIRIMRMATATSNFIEEEDSNYGEEGCSVIIVCPGNEIPNWFSYQNEGCSLNIKLPPNWFGTDFLGFALSLVVTFDNYNIEKLRFGCKSIFKTNNGESHEFNCRVSGSDWDGGNYNFHSDHAFVWYNALELVEGAKCSATLYNVTEASVHFYQQDHSGRPVNYSSLMVKKCGICLLYTRVAEKIIVGEDTISKRRRDEPEAWGSDIFSSFEDQKDELLPQITRKRKNGGADF</sequence>
<dbReference type="Pfam" id="PF01582">
    <property type="entry name" value="TIR"/>
    <property type="match status" value="1"/>
</dbReference>
<accession>A0A5N5FHH8</accession>
<dbReference type="Gene3D" id="1.10.8.430">
    <property type="entry name" value="Helical domain of apoptotic protease-activating factors"/>
    <property type="match status" value="1"/>
</dbReference>
<dbReference type="InterPro" id="IPR002182">
    <property type="entry name" value="NB-ARC"/>
</dbReference>
<evidence type="ECO:0000259" key="8">
    <source>
        <dbReference type="PROSITE" id="PS50104"/>
    </source>
</evidence>
<dbReference type="GO" id="GO:0061809">
    <property type="term" value="F:NAD+ nucleosidase activity, cyclic ADP-ribose generating"/>
    <property type="evidence" value="ECO:0007669"/>
    <property type="project" value="UniProtKB-EC"/>
</dbReference>
<name>A0A5N5FHH8_9ROSA</name>
<dbReference type="Pfam" id="PF07725">
    <property type="entry name" value="LRR_3"/>
    <property type="match status" value="1"/>
</dbReference>
<keyword evidence="5" id="KW-0611">Plant defense</keyword>
<evidence type="ECO:0000313" key="10">
    <source>
        <dbReference type="Proteomes" id="UP000327157"/>
    </source>
</evidence>
<proteinExistence type="predicted"/>
<keyword evidence="4" id="KW-0378">Hydrolase</keyword>
<dbReference type="InterPro" id="IPR035897">
    <property type="entry name" value="Toll_tir_struct_dom_sf"/>
</dbReference>
<dbReference type="InterPro" id="IPR058192">
    <property type="entry name" value="WHD_ROQ1-like"/>
</dbReference>
<dbReference type="GO" id="GO:0043531">
    <property type="term" value="F:ADP binding"/>
    <property type="evidence" value="ECO:0007669"/>
    <property type="project" value="InterPro"/>
</dbReference>
<dbReference type="Pfam" id="PF23286">
    <property type="entry name" value="LRR_13"/>
    <property type="match status" value="1"/>
</dbReference>
<keyword evidence="2" id="KW-0433">Leucine-rich repeat</keyword>
<dbReference type="InterPro" id="IPR042197">
    <property type="entry name" value="Apaf_helical"/>
</dbReference>
<dbReference type="SUPFAM" id="SSF52058">
    <property type="entry name" value="L domain-like"/>
    <property type="match status" value="2"/>
</dbReference>
<evidence type="ECO:0000256" key="4">
    <source>
        <dbReference type="ARBA" id="ARBA00022801"/>
    </source>
</evidence>
<dbReference type="InterPro" id="IPR032675">
    <property type="entry name" value="LRR_dom_sf"/>
</dbReference>
<dbReference type="PROSITE" id="PS50104">
    <property type="entry name" value="TIR"/>
    <property type="match status" value="1"/>
</dbReference>
<reference evidence="9 10" key="1">
    <citation type="submission" date="2019-09" db="EMBL/GenBank/DDBJ databases">
        <authorList>
            <person name="Ou C."/>
        </authorList>
    </citation>
    <scope>NUCLEOTIDE SEQUENCE [LARGE SCALE GENOMIC DNA]</scope>
    <source>
        <strain evidence="9">S2</strain>
        <tissue evidence="9">Leaf</tissue>
    </source>
</reference>
<dbReference type="PANTHER" id="PTHR11017">
    <property type="entry name" value="LEUCINE-RICH REPEAT-CONTAINING PROTEIN"/>
    <property type="match status" value="1"/>
</dbReference>
<dbReference type="SUPFAM" id="SSF52540">
    <property type="entry name" value="P-loop containing nucleoside triphosphate hydrolases"/>
    <property type="match status" value="1"/>
</dbReference>
<protein>
    <recommendedName>
        <fullName evidence="1">ADP-ribosyl cyclase/cyclic ADP-ribose hydrolase</fullName>
        <ecNumber evidence="1">3.2.2.6</ecNumber>
    </recommendedName>
</protein>
<dbReference type="Pfam" id="PF20160">
    <property type="entry name" value="C-JID"/>
    <property type="match status" value="1"/>
</dbReference>
<organism evidence="9 10">
    <name type="scientific">Pyrus ussuriensis x Pyrus communis</name>
    <dbReference type="NCBI Taxonomy" id="2448454"/>
    <lineage>
        <taxon>Eukaryota</taxon>
        <taxon>Viridiplantae</taxon>
        <taxon>Streptophyta</taxon>
        <taxon>Embryophyta</taxon>
        <taxon>Tracheophyta</taxon>
        <taxon>Spermatophyta</taxon>
        <taxon>Magnoliopsida</taxon>
        <taxon>eudicotyledons</taxon>
        <taxon>Gunneridae</taxon>
        <taxon>Pentapetalae</taxon>
        <taxon>rosids</taxon>
        <taxon>fabids</taxon>
        <taxon>Rosales</taxon>
        <taxon>Rosaceae</taxon>
        <taxon>Amygdaloideae</taxon>
        <taxon>Maleae</taxon>
        <taxon>Pyrus</taxon>
    </lineage>
</organism>
<comment type="caution">
    <text evidence="9">The sequence shown here is derived from an EMBL/GenBank/DDBJ whole genome shotgun (WGS) entry which is preliminary data.</text>
</comment>
<keyword evidence="10" id="KW-1185">Reference proteome</keyword>